<feature type="transmembrane region" description="Helical" evidence="9">
    <location>
        <begin position="159"/>
        <end position="182"/>
    </location>
</feature>
<dbReference type="InterPro" id="IPR036890">
    <property type="entry name" value="HATPase_C_sf"/>
</dbReference>
<dbReference type="OrthoDB" id="227596at2"/>
<keyword evidence="9" id="KW-0812">Transmembrane</keyword>
<evidence type="ECO:0000256" key="4">
    <source>
        <dbReference type="ARBA" id="ARBA00022679"/>
    </source>
</evidence>
<dbReference type="Gene3D" id="1.20.5.1930">
    <property type="match status" value="1"/>
</dbReference>
<reference evidence="11 12" key="1">
    <citation type="submission" date="2019-06" db="EMBL/GenBank/DDBJ databases">
        <title>Sequencing the genomes of 1000 actinobacteria strains.</title>
        <authorList>
            <person name="Klenk H.-P."/>
        </authorList>
    </citation>
    <scope>NUCLEOTIDE SEQUENCE [LARGE SCALE GENOMIC DNA]</scope>
    <source>
        <strain evidence="11 12">DSM 19560</strain>
    </source>
</reference>
<dbReference type="EC" id="2.7.13.3" evidence="2"/>
<keyword evidence="9" id="KW-1133">Transmembrane helix</keyword>
<feature type="domain" description="Signal transduction histidine kinase subgroup 3 dimerisation and phosphoacceptor" evidence="10">
    <location>
        <begin position="214"/>
        <end position="279"/>
    </location>
</feature>
<keyword evidence="4" id="KW-0808">Transferase</keyword>
<keyword evidence="7" id="KW-0067">ATP-binding</keyword>
<proteinExistence type="predicted"/>
<evidence type="ECO:0000313" key="11">
    <source>
        <dbReference type="EMBL" id="TWE11525.1"/>
    </source>
</evidence>
<keyword evidence="5" id="KW-0547">Nucleotide-binding</keyword>
<evidence type="ECO:0000259" key="10">
    <source>
        <dbReference type="Pfam" id="PF07730"/>
    </source>
</evidence>
<keyword evidence="12" id="KW-1185">Reference proteome</keyword>
<dbReference type="AlphaFoldDB" id="A0A561E7C9"/>
<evidence type="ECO:0000256" key="3">
    <source>
        <dbReference type="ARBA" id="ARBA00022553"/>
    </source>
</evidence>
<accession>A0A561E7C9</accession>
<dbReference type="EMBL" id="VIVQ01000001">
    <property type="protein sequence ID" value="TWE11525.1"/>
    <property type="molecule type" value="Genomic_DNA"/>
</dbReference>
<comment type="caution">
    <text evidence="11">The sequence shown here is derived from an EMBL/GenBank/DDBJ whole genome shotgun (WGS) entry which is preliminary data.</text>
</comment>
<dbReference type="Proteomes" id="UP000318297">
    <property type="component" value="Unassembled WGS sequence"/>
</dbReference>
<dbReference type="InterPro" id="IPR050482">
    <property type="entry name" value="Sensor_HK_TwoCompSys"/>
</dbReference>
<feature type="transmembrane region" description="Helical" evidence="9">
    <location>
        <begin position="20"/>
        <end position="37"/>
    </location>
</feature>
<evidence type="ECO:0000256" key="2">
    <source>
        <dbReference type="ARBA" id="ARBA00012438"/>
    </source>
</evidence>
<dbReference type="SUPFAM" id="SSF55874">
    <property type="entry name" value="ATPase domain of HSP90 chaperone/DNA topoisomerase II/histidine kinase"/>
    <property type="match status" value="1"/>
</dbReference>
<dbReference type="Gene3D" id="3.30.565.10">
    <property type="entry name" value="Histidine kinase-like ATPase, C-terminal domain"/>
    <property type="match status" value="1"/>
</dbReference>
<dbReference type="PANTHER" id="PTHR24421">
    <property type="entry name" value="NITRATE/NITRITE SENSOR PROTEIN NARX-RELATED"/>
    <property type="match status" value="1"/>
</dbReference>
<feature type="transmembrane region" description="Helical" evidence="9">
    <location>
        <begin position="83"/>
        <end position="111"/>
    </location>
</feature>
<evidence type="ECO:0000313" key="12">
    <source>
        <dbReference type="Proteomes" id="UP000318297"/>
    </source>
</evidence>
<feature type="transmembrane region" description="Helical" evidence="9">
    <location>
        <begin position="118"/>
        <end position="135"/>
    </location>
</feature>
<evidence type="ECO:0000256" key="1">
    <source>
        <dbReference type="ARBA" id="ARBA00000085"/>
    </source>
</evidence>
<comment type="catalytic activity">
    <reaction evidence="1">
        <text>ATP + protein L-histidine = ADP + protein N-phospho-L-histidine.</text>
        <dbReference type="EC" id="2.7.13.3"/>
    </reaction>
</comment>
<gene>
    <name evidence="11" type="ORF">BKA23_0295</name>
</gene>
<evidence type="ECO:0000256" key="8">
    <source>
        <dbReference type="ARBA" id="ARBA00023012"/>
    </source>
</evidence>
<dbReference type="CDD" id="cd16917">
    <property type="entry name" value="HATPase_UhpB-NarQ-NarX-like"/>
    <property type="match status" value="1"/>
</dbReference>
<dbReference type="GO" id="GO:0016020">
    <property type="term" value="C:membrane"/>
    <property type="evidence" value="ECO:0007669"/>
    <property type="project" value="InterPro"/>
</dbReference>
<protein>
    <recommendedName>
        <fullName evidence="2">histidine kinase</fullName>
        <ecNumber evidence="2">2.7.13.3</ecNumber>
    </recommendedName>
</protein>
<evidence type="ECO:0000256" key="6">
    <source>
        <dbReference type="ARBA" id="ARBA00022777"/>
    </source>
</evidence>
<dbReference type="PANTHER" id="PTHR24421:SF10">
    <property type="entry name" value="NITRATE_NITRITE SENSOR PROTEIN NARQ"/>
    <property type="match status" value="1"/>
</dbReference>
<evidence type="ECO:0000256" key="7">
    <source>
        <dbReference type="ARBA" id="ARBA00022840"/>
    </source>
</evidence>
<dbReference type="InterPro" id="IPR011712">
    <property type="entry name" value="Sig_transdc_His_kin_sub3_dim/P"/>
</dbReference>
<organism evidence="11 12">
    <name type="scientific">Rudaeicoccus suwonensis</name>
    <dbReference type="NCBI Taxonomy" id="657409"/>
    <lineage>
        <taxon>Bacteria</taxon>
        <taxon>Bacillati</taxon>
        <taxon>Actinomycetota</taxon>
        <taxon>Actinomycetes</taxon>
        <taxon>Micrococcales</taxon>
        <taxon>Dermacoccaceae</taxon>
        <taxon>Rudaeicoccus</taxon>
    </lineage>
</organism>
<dbReference type="GO" id="GO:0000155">
    <property type="term" value="F:phosphorelay sensor kinase activity"/>
    <property type="evidence" value="ECO:0007669"/>
    <property type="project" value="InterPro"/>
</dbReference>
<dbReference type="RefSeq" id="WP_145224851.1">
    <property type="nucleotide sequence ID" value="NZ_VIVQ01000001.1"/>
</dbReference>
<keyword evidence="9" id="KW-0472">Membrane</keyword>
<dbReference type="Pfam" id="PF07730">
    <property type="entry name" value="HisKA_3"/>
    <property type="match status" value="1"/>
</dbReference>
<keyword evidence="6 11" id="KW-0418">Kinase</keyword>
<dbReference type="GO" id="GO:0046983">
    <property type="term" value="F:protein dimerization activity"/>
    <property type="evidence" value="ECO:0007669"/>
    <property type="project" value="InterPro"/>
</dbReference>
<evidence type="ECO:0000256" key="9">
    <source>
        <dbReference type="SAM" id="Phobius"/>
    </source>
</evidence>
<feature type="transmembrane region" description="Helical" evidence="9">
    <location>
        <begin position="57"/>
        <end position="77"/>
    </location>
</feature>
<name>A0A561E7C9_9MICO</name>
<keyword evidence="8" id="KW-0902">Two-component regulatory system</keyword>
<sequence>MSIGTRHVSWSWPRVRRASVTTLIVFTAMCSGVYAVGNAQHRSDGLTTEQQVHAAPLNNLSTVFMLVSLGCAIALIWRHRWPVWVGFAVSALTIALPLDGLTPLFALYAVVVGVTGRWMWASVVLASVAEIVSVWRDGGGTRATSWWRTLFGMSDRAGFPWWLVLLVSALAVGVTCGLAVLVRSRRALRSSRAKETRTKTQLHQLGEEVARQAERERIAREVHDVLGHRLSLLAIHAGALEVASPDNSAIARSAALVREGAQSSMQDLRSLLSVLRQPGDADVAAAVPGLRDLSSLIDECLAAGTPVASSIFVDQSVALDQRVGHSAYRITQELLTNARRHAPGRPVRLQVDARPEAGVEVSTVNASPHPHDRRINPGNGLTGLHERVQQAGGQSWVWVDDDGNFRTLVRLPWVWNGGQSDE</sequence>
<dbReference type="GO" id="GO:0005524">
    <property type="term" value="F:ATP binding"/>
    <property type="evidence" value="ECO:0007669"/>
    <property type="project" value="UniProtKB-KW"/>
</dbReference>
<evidence type="ECO:0000256" key="5">
    <source>
        <dbReference type="ARBA" id="ARBA00022741"/>
    </source>
</evidence>
<keyword evidence="3" id="KW-0597">Phosphoprotein</keyword>